<dbReference type="KEGG" id="kox:KOX_06700"/>
<reference evidence="1 2" key="1">
    <citation type="journal article" date="2012" name="J. Bacteriol.">
        <title>Complete genome sequence of Klebsiella oxytoca KCTC 1686, used in production of 2,3-butanediol.</title>
        <authorList>
            <person name="Shin S.H."/>
            <person name="Kim S."/>
            <person name="Kim J.Y."/>
            <person name="Lee S."/>
            <person name="Um Y."/>
            <person name="Oh M.K."/>
            <person name="Kim Y.R."/>
            <person name="Lee J."/>
            <person name="Yang K.S."/>
        </authorList>
    </citation>
    <scope>NUCLEOTIDE SEQUENCE [LARGE SCALE GENOMIC DNA]</scope>
    <source>
        <strain evidence="2">ATCC 8724 / DSM 4798 / JCM 20051 / NBRC 3318 / NRRL B-199 / KCTC 1686</strain>
    </source>
</reference>
<organism evidence="1 2">
    <name type="scientific">Klebsiella michiganensis (strain ATCC 8724 / DSM 4798 / JCM 20051 / NBRC 3318 / NRRL B-199 / KCTC 1686 / BUCSAV 143 / CCM 1901)</name>
    <dbReference type="NCBI Taxonomy" id="1006551"/>
    <lineage>
        <taxon>Bacteria</taxon>
        <taxon>Pseudomonadati</taxon>
        <taxon>Pseudomonadota</taxon>
        <taxon>Gammaproteobacteria</taxon>
        <taxon>Enterobacterales</taxon>
        <taxon>Enterobacteriaceae</taxon>
        <taxon>Klebsiella/Raoultella group</taxon>
        <taxon>Klebsiella</taxon>
    </lineage>
</organism>
<dbReference type="Proteomes" id="UP000007843">
    <property type="component" value="Chromosome"/>
</dbReference>
<dbReference type="AlphaFoldDB" id="A0A0H3H9U2"/>
<proteinExistence type="predicted"/>
<dbReference type="EMBL" id="CP003218">
    <property type="protein sequence ID" value="AEX03070.1"/>
    <property type="molecule type" value="Genomic_DNA"/>
</dbReference>
<accession>A0A0H3H9U2</accession>
<protein>
    <submittedName>
        <fullName evidence="1">Uncharacterized protein</fullName>
    </submittedName>
</protein>
<gene>
    <name evidence="1" type="ordered locus">KOX_06700</name>
</gene>
<evidence type="ECO:0000313" key="1">
    <source>
        <dbReference type="EMBL" id="AEX03070.1"/>
    </source>
</evidence>
<evidence type="ECO:0000313" key="2">
    <source>
        <dbReference type="Proteomes" id="UP000007843"/>
    </source>
</evidence>
<sequence>MVERTEGYVHSTEESDDFIKQFHDLFLDSDYVFDEFFCDSHHKNKSTLHLLNDQQK</sequence>
<name>A0A0H3H9U2_KLEM8</name>
<dbReference type="HOGENOM" id="CLU_3008309_0_0_6"/>